<evidence type="ECO:0000256" key="1">
    <source>
        <dbReference type="SAM" id="Phobius"/>
    </source>
</evidence>
<evidence type="ECO:0000256" key="2">
    <source>
        <dbReference type="SAM" id="SignalP"/>
    </source>
</evidence>
<reference evidence="4 5" key="1">
    <citation type="submission" date="2020-07" db="EMBL/GenBank/DDBJ databases">
        <title>Roseicoccus Jingziensis gen. nov., sp. nov., isolated from coastal seawater.</title>
        <authorList>
            <person name="Feng X."/>
        </authorList>
    </citation>
    <scope>NUCLEOTIDE SEQUENCE [LARGE SCALE GENOMIC DNA]</scope>
    <source>
        <strain evidence="4 5">N1E253</strain>
    </source>
</reference>
<name>A0A851GTE8_9BACT</name>
<comment type="caution">
    <text evidence="4">The sequence shown here is derived from an EMBL/GenBank/DDBJ whole genome shotgun (WGS) entry which is preliminary data.</text>
</comment>
<dbReference type="AlphaFoldDB" id="A0A851GTE8"/>
<keyword evidence="1" id="KW-0812">Transmembrane</keyword>
<organism evidence="4 5">
    <name type="scientific">Oceaniferula marina</name>
    <dbReference type="NCBI Taxonomy" id="2748318"/>
    <lineage>
        <taxon>Bacteria</taxon>
        <taxon>Pseudomonadati</taxon>
        <taxon>Verrucomicrobiota</taxon>
        <taxon>Verrucomicrobiia</taxon>
        <taxon>Verrucomicrobiales</taxon>
        <taxon>Verrucomicrobiaceae</taxon>
        <taxon>Oceaniferula</taxon>
    </lineage>
</organism>
<feature type="chain" id="PRO_5032516525" evidence="2">
    <location>
        <begin position="26"/>
        <end position="226"/>
    </location>
</feature>
<keyword evidence="2" id="KW-0732">Signal</keyword>
<keyword evidence="1" id="KW-0472">Membrane</keyword>
<feature type="transmembrane region" description="Helical" evidence="1">
    <location>
        <begin position="199"/>
        <end position="222"/>
    </location>
</feature>
<feature type="domain" description="Ice-binding protein C-terminal" evidence="3">
    <location>
        <begin position="203"/>
        <end position="225"/>
    </location>
</feature>
<accession>A0A851GTE8</accession>
<evidence type="ECO:0000313" key="5">
    <source>
        <dbReference type="Proteomes" id="UP000557872"/>
    </source>
</evidence>
<dbReference type="Pfam" id="PF07589">
    <property type="entry name" value="PEP-CTERM"/>
    <property type="match status" value="1"/>
</dbReference>
<dbReference type="NCBIfam" id="TIGR02595">
    <property type="entry name" value="PEP_CTERM"/>
    <property type="match status" value="1"/>
</dbReference>
<proteinExistence type="predicted"/>
<keyword evidence="1" id="KW-1133">Transmembrane helix</keyword>
<keyword evidence="5" id="KW-1185">Reference proteome</keyword>
<dbReference type="Proteomes" id="UP000557872">
    <property type="component" value="Unassembled WGS sequence"/>
</dbReference>
<protein>
    <submittedName>
        <fullName evidence="4">PEP-CTERM sorting domain-containing protein</fullName>
    </submittedName>
</protein>
<dbReference type="InterPro" id="IPR013424">
    <property type="entry name" value="Ice-binding_C"/>
</dbReference>
<sequence>MNNKIMQWSLITSASLGFSAGSAQAATVFLGDIHGYNTNTGSTATAADFTSMGVSEDLTGASVNVMTVPTLSSVTGGGLTISFSNPFKGGGKYGTSANALEDDYIFLNQNTGSASTVGTISGLSITLDANTTYSFYLFARGGATNQTSTFTYDGTELSTNDTTTPYAKYTYTTGAVVADTLEFNWKPVGAQTYGVINGFAFVAVPEPSSAALLGLGGVLLVLRRRK</sequence>
<dbReference type="RefSeq" id="WP_178934793.1">
    <property type="nucleotide sequence ID" value="NZ_JACBAZ010000015.1"/>
</dbReference>
<gene>
    <name evidence="4" type="ORF">HW115_18240</name>
</gene>
<evidence type="ECO:0000259" key="3">
    <source>
        <dbReference type="Pfam" id="PF07589"/>
    </source>
</evidence>
<feature type="signal peptide" evidence="2">
    <location>
        <begin position="1"/>
        <end position="25"/>
    </location>
</feature>
<dbReference type="EMBL" id="JACBAZ010000015">
    <property type="protein sequence ID" value="NWK57564.1"/>
    <property type="molecule type" value="Genomic_DNA"/>
</dbReference>
<evidence type="ECO:0000313" key="4">
    <source>
        <dbReference type="EMBL" id="NWK57564.1"/>
    </source>
</evidence>